<dbReference type="GO" id="GO:0006751">
    <property type="term" value="P:glutathione catabolic process"/>
    <property type="evidence" value="ECO:0007669"/>
    <property type="project" value="InterPro"/>
</dbReference>
<feature type="binding site" evidence="8">
    <location>
        <begin position="480"/>
        <end position="481"/>
    </location>
    <ligand>
        <name>L-glutamate</name>
        <dbReference type="ChEBI" id="CHEBI:29985"/>
    </ligand>
</feature>
<evidence type="ECO:0000256" key="3">
    <source>
        <dbReference type="ARBA" id="ARBA00022679"/>
    </source>
</evidence>
<comment type="similarity">
    <text evidence="1">Belongs to the gamma-glutamyltransferase family.</text>
</comment>
<dbReference type="GO" id="GO:0036374">
    <property type="term" value="F:glutathione hydrolase activity"/>
    <property type="evidence" value="ECO:0007669"/>
    <property type="project" value="InterPro"/>
</dbReference>
<evidence type="ECO:0000256" key="5">
    <source>
        <dbReference type="ARBA" id="ARBA00023180"/>
    </source>
</evidence>
<evidence type="ECO:0000313" key="10">
    <source>
        <dbReference type="EMBL" id="VDK68291.1"/>
    </source>
</evidence>
<keyword evidence="9" id="KW-0732">Signal</keyword>
<gene>
    <name evidence="10" type="ORF">NLS_LOCUS366</name>
</gene>
<dbReference type="InterPro" id="IPR000101">
    <property type="entry name" value="GGT_peptidase"/>
</dbReference>
<feature type="signal peptide" evidence="9">
    <location>
        <begin position="1"/>
        <end position="18"/>
    </location>
</feature>
<evidence type="ECO:0000256" key="6">
    <source>
        <dbReference type="ARBA" id="ARBA00023315"/>
    </source>
</evidence>
<name>A0A3P6TVN7_LITSI</name>
<keyword evidence="5" id="KW-0325">Glycoprotein</keyword>
<feature type="chain" id="PRO_5018004043" description="Gamma-glutamyltransferase" evidence="9">
    <location>
        <begin position="19"/>
        <end position="603"/>
    </location>
</feature>
<dbReference type="Proteomes" id="UP000277928">
    <property type="component" value="Unassembled WGS sequence"/>
</dbReference>
<protein>
    <recommendedName>
        <fullName evidence="12">Gamma-glutamyltransferase</fullName>
    </recommendedName>
</protein>
<evidence type="ECO:0008006" key="12">
    <source>
        <dbReference type="Google" id="ProtNLM"/>
    </source>
</evidence>
<evidence type="ECO:0000256" key="9">
    <source>
        <dbReference type="SAM" id="SignalP"/>
    </source>
</evidence>
<dbReference type="PROSITE" id="PS00462">
    <property type="entry name" value="G_GLU_TRANSPEPTIDASE"/>
    <property type="match status" value="1"/>
</dbReference>
<evidence type="ECO:0000256" key="8">
    <source>
        <dbReference type="PIRSR" id="PIRSR600101-2"/>
    </source>
</evidence>
<evidence type="ECO:0000256" key="2">
    <source>
        <dbReference type="ARBA" id="ARBA00022670"/>
    </source>
</evidence>
<feature type="binding site" evidence="8">
    <location>
        <position position="128"/>
    </location>
    <ligand>
        <name>L-glutamate</name>
        <dbReference type="ChEBI" id="CHEBI:29985"/>
    </ligand>
</feature>
<sequence length="603" mass="67069">MLFSIFILVTFFVQPSRAFQKMISIQLFYRVKVQLTEEEEKVCRKYQWPPPSDSYMGKYTRAAVTCDNGFCSEIGRSILIRGGNAVDASIASMFCLGVTNPQSSGIGGGFIMTLYNRTEGKCTVIDARETAPERAHRNMFANDEFGSKYGFRAIATPGEIAGYWLAFKRFGSGQVSWYDLIKPSIDLCRQGVPVSMYLGYVLGVKEKHFRTLPSMASWINNDTNKVFVAGDIIKRPELGDTLERLALSPDPVELFYRGEIAETLVKEIQSNGGILTMNDFAQFRPTVHEQPLVNDHFSGDLAMCGPPPPSSFAVTQLIVSLMARFYGPKSSKEVLESDPLFYHRLIEAQKFAYAQRTLMGDEAFVKEAKELAVNMTTKAYTDWIFSRMRNTAQPTEYYGGIQDEFNDHGTSHVSVLDTMGNGVSSTSTVNRWFGAVVQSVKLGIVFNDEMDDFSTPGMANGFGFAPSESNFIEPFKKPMSSMSPMIVYNAKTGKVVMVAGSSGGSKIISSLAKPIVRVLFFNETIKEAIDAPTLHNQFTPDVTQFEHSVPRELMNDLTLNYGQKFKETTGFEGIAQGIVVDEDGIIYVNGDYRRKSDMHPGGF</sequence>
<keyword evidence="2" id="KW-0645">Protease</keyword>
<organism evidence="10 11">
    <name type="scientific">Litomosoides sigmodontis</name>
    <name type="common">Filarial nematode worm</name>
    <dbReference type="NCBI Taxonomy" id="42156"/>
    <lineage>
        <taxon>Eukaryota</taxon>
        <taxon>Metazoa</taxon>
        <taxon>Ecdysozoa</taxon>
        <taxon>Nematoda</taxon>
        <taxon>Chromadorea</taxon>
        <taxon>Rhabditida</taxon>
        <taxon>Spirurina</taxon>
        <taxon>Spiruromorpha</taxon>
        <taxon>Filarioidea</taxon>
        <taxon>Onchocercidae</taxon>
        <taxon>Litomosoides</taxon>
    </lineage>
</organism>
<dbReference type="SUPFAM" id="SSF56235">
    <property type="entry name" value="N-terminal nucleophile aminohydrolases (Ntn hydrolases)"/>
    <property type="match status" value="1"/>
</dbReference>
<dbReference type="GO" id="GO:0005886">
    <property type="term" value="C:plasma membrane"/>
    <property type="evidence" value="ECO:0007669"/>
    <property type="project" value="TreeGrafter"/>
</dbReference>
<dbReference type="PRINTS" id="PR01210">
    <property type="entry name" value="GGTRANSPTASE"/>
</dbReference>
<dbReference type="OrthoDB" id="1081007at2759"/>
<dbReference type="InterPro" id="IPR055262">
    <property type="entry name" value="GGT_CS"/>
</dbReference>
<dbReference type="PANTHER" id="PTHR11686:SF17">
    <property type="entry name" value="GAMMA-GLUTAMYLTRANSPEPTIDASE 1"/>
    <property type="match status" value="1"/>
</dbReference>
<dbReference type="GO" id="GO:0016746">
    <property type="term" value="F:acyltransferase activity"/>
    <property type="evidence" value="ECO:0007669"/>
    <property type="project" value="UniProtKB-KW"/>
</dbReference>
<feature type="active site" description="Nucleophile" evidence="7">
    <location>
        <position position="410"/>
    </location>
</feature>
<dbReference type="FunFam" id="3.60.20.40:FF:000006">
    <property type="entry name" value="Protein CBG05566"/>
    <property type="match status" value="1"/>
</dbReference>
<keyword evidence="3" id="KW-0808">Transferase</keyword>
<evidence type="ECO:0000256" key="1">
    <source>
        <dbReference type="ARBA" id="ARBA00009381"/>
    </source>
</evidence>
<dbReference type="InterPro" id="IPR029055">
    <property type="entry name" value="Ntn_hydrolases_N"/>
</dbReference>
<feature type="binding site" evidence="8">
    <location>
        <position position="504"/>
    </location>
    <ligand>
        <name>L-glutamate</name>
        <dbReference type="ChEBI" id="CHEBI:29985"/>
    </ligand>
</feature>
<accession>A0A3P6TVN7</accession>
<dbReference type="InterPro" id="IPR043138">
    <property type="entry name" value="GGT_lsub"/>
</dbReference>
<keyword evidence="6" id="KW-0012">Acyltransferase</keyword>
<dbReference type="OMA" id="GFMLVHL"/>
<dbReference type="InterPro" id="IPR043137">
    <property type="entry name" value="GGT_ssub_C"/>
</dbReference>
<keyword evidence="11" id="KW-1185">Reference proteome</keyword>
<evidence type="ECO:0000313" key="11">
    <source>
        <dbReference type="Proteomes" id="UP000277928"/>
    </source>
</evidence>
<dbReference type="GO" id="GO:0006508">
    <property type="term" value="P:proteolysis"/>
    <property type="evidence" value="ECO:0007669"/>
    <property type="project" value="UniProtKB-KW"/>
</dbReference>
<dbReference type="PANTHER" id="PTHR11686">
    <property type="entry name" value="GAMMA GLUTAMYL TRANSPEPTIDASE"/>
    <property type="match status" value="1"/>
</dbReference>
<dbReference type="Gene3D" id="3.60.20.40">
    <property type="match status" value="1"/>
</dbReference>
<dbReference type="FunFam" id="1.10.246.130:FF:000005">
    <property type="entry name" value="Gamma-glutamyltranspeptidase 1, putative"/>
    <property type="match status" value="1"/>
</dbReference>
<proteinExistence type="inferred from homology"/>
<dbReference type="Gene3D" id="1.10.246.130">
    <property type="match status" value="1"/>
</dbReference>
<keyword evidence="4" id="KW-0378">Hydrolase</keyword>
<dbReference type="AlphaFoldDB" id="A0A3P6TVN7"/>
<dbReference type="STRING" id="42156.A0A3P6TVN7"/>
<dbReference type="EMBL" id="UYRX01000009">
    <property type="protein sequence ID" value="VDK68291.1"/>
    <property type="molecule type" value="Genomic_DNA"/>
</dbReference>
<dbReference type="Pfam" id="PF01019">
    <property type="entry name" value="G_glu_transpept"/>
    <property type="match status" value="1"/>
</dbReference>
<evidence type="ECO:0000256" key="4">
    <source>
        <dbReference type="ARBA" id="ARBA00022801"/>
    </source>
</evidence>
<feature type="binding site" evidence="8">
    <location>
        <begin position="428"/>
        <end position="430"/>
    </location>
    <ligand>
        <name>L-glutamate</name>
        <dbReference type="ChEBI" id="CHEBI:29985"/>
    </ligand>
</feature>
<feature type="binding site" evidence="8">
    <location>
        <position position="452"/>
    </location>
    <ligand>
        <name>L-glutamate</name>
        <dbReference type="ChEBI" id="CHEBI:29985"/>
    </ligand>
</feature>
<evidence type="ECO:0000256" key="7">
    <source>
        <dbReference type="PIRSR" id="PIRSR600101-1"/>
    </source>
</evidence>
<reference evidence="10 11" key="1">
    <citation type="submission" date="2018-08" db="EMBL/GenBank/DDBJ databases">
        <authorList>
            <person name="Laetsch R D."/>
            <person name="Stevens L."/>
            <person name="Kumar S."/>
            <person name="Blaxter L. M."/>
        </authorList>
    </citation>
    <scope>NUCLEOTIDE SEQUENCE [LARGE SCALE GENOMIC DNA]</scope>
</reference>